<evidence type="ECO:0000313" key="2">
    <source>
        <dbReference type="Proteomes" id="UP000286746"/>
    </source>
</evidence>
<dbReference type="EMBL" id="BHZD01000001">
    <property type="protein sequence ID" value="GCD42619.1"/>
    <property type="molecule type" value="Genomic_DNA"/>
</dbReference>
<sequence>MTGVVVADKAFDVDPEVLRTQGHAFVNIGTEFGKAAKKLKDDLEGLGKPWEDADFGAAFDVIYTPIRDGMFTSMNSLGERIEDIGDKLQGMARTYTTSDEQGVHVVSSVPRPAV</sequence>
<dbReference type="Proteomes" id="UP000286746">
    <property type="component" value="Unassembled WGS sequence"/>
</dbReference>
<gene>
    <name evidence="1" type="ORF">GKJPGBOP_02288</name>
</gene>
<protein>
    <recommendedName>
        <fullName evidence="3">WXG100 family type VII secretion target</fullName>
    </recommendedName>
</protein>
<organism evidence="1 2">
    <name type="scientific">Streptomyces paromomycinus</name>
    <name type="common">Streptomyces rimosus subsp. paromomycinus</name>
    <dbReference type="NCBI Taxonomy" id="92743"/>
    <lineage>
        <taxon>Bacteria</taxon>
        <taxon>Bacillati</taxon>
        <taxon>Actinomycetota</taxon>
        <taxon>Actinomycetes</taxon>
        <taxon>Kitasatosporales</taxon>
        <taxon>Streptomycetaceae</taxon>
        <taxon>Streptomyces</taxon>
    </lineage>
</organism>
<accession>A0A401VZV5</accession>
<evidence type="ECO:0008006" key="3">
    <source>
        <dbReference type="Google" id="ProtNLM"/>
    </source>
</evidence>
<reference evidence="1 2" key="1">
    <citation type="submission" date="2018-11" db="EMBL/GenBank/DDBJ databases">
        <title>Whole genome sequence of Streptomyces paromomycinus NBRC 15454(T).</title>
        <authorList>
            <person name="Komaki H."/>
            <person name="Tamura T."/>
        </authorList>
    </citation>
    <scope>NUCLEOTIDE SEQUENCE [LARGE SCALE GENOMIC DNA]</scope>
    <source>
        <strain evidence="1 2">NBRC 15454</strain>
    </source>
</reference>
<dbReference type="RefSeq" id="WP_170251690.1">
    <property type="nucleotide sequence ID" value="NZ_BHZD01000001.1"/>
</dbReference>
<name>A0A401VZV5_STREY</name>
<dbReference type="AlphaFoldDB" id="A0A401VZV5"/>
<keyword evidence="2" id="KW-1185">Reference proteome</keyword>
<proteinExistence type="predicted"/>
<dbReference type="Gene3D" id="1.10.287.1060">
    <property type="entry name" value="ESAT-6-like"/>
    <property type="match status" value="1"/>
</dbReference>
<evidence type="ECO:0000313" key="1">
    <source>
        <dbReference type="EMBL" id="GCD42619.1"/>
    </source>
</evidence>
<comment type="caution">
    <text evidence="1">The sequence shown here is derived from an EMBL/GenBank/DDBJ whole genome shotgun (WGS) entry which is preliminary data.</text>
</comment>